<dbReference type="GO" id="GO:0000272">
    <property type="term" value="P:polysaccharide catabolic process"/>
    <property type="evidence" value="ECO:0007669"/>
    <property type="project" value="UniProtKB-KW"/>
</dbReference>
<feature type="signal peptide" evidence="6">
    <location>
        <begin position="1"/>
        <end position="35"/>
    </location>
</feature>
<dbReference type="InterPro" id="IPR008928">
    <property type="entry name" value="6-hairpin_glycosidase_sf"/>
</dbReference>
<comment type="caution">
    <text evidence="8">The sequence shown here is derived from an EMBL/GenBank/DDBJ whole genome shotgun (WGS) entry which is preliminary data.</text>
</comment>
<keyword evidence="6" id="KW-0732">Signal</keyword>
<evidence type="ECO:0000256" key="3">
    <source>
        <dbReference type="ARBA" id="ARBA00023295"/>
    </source>
</evidence>
<evidence type="ECO:0000256" key="5">
    <source>
        <dbReference type="SAM" id="MobiDB-lite"/>
    </source>
</evidence>
<keyword evidence="4" id="KW-0624">Polysaccharide degradation</keyword>
<dbReference type="AlphaFoldDB" id="W4VCF6"/>
<dbReference type="InterPro" id="IPR012341">
    <property type="entry name" value="6hp_glycosidase-like_sf"/>
</dbReference>
<dbReference type="GO" id="GO:0004553">
    <property type="term" value="F:hydrolase activity, hydrolyzing O-glycosyl compounds"/>
    <property type="evidence" value="ECO:0007669"/>
    <property type="project" value="InterPro"/>
</dbReference>
<dbReference type="EMBL" id="BAVR01000072">
    <property type="protein sequence ID" value="GAE90463.1"/>
    <property type="molecule type" value="Genomic_DNA"/>
</dbReference>
<keyword evidence="3" id="KW-0326">Glycosidase</keyword>
<accession>W4VCF6</accession>
<evidence type="ECO:0000256" key="6">
    <source>
        <dbReference type="SAM" id="SignalP"/>
    </source>
</evidence>
<protein>
    <submittedName>
        <fullName evidence="8">Endoglucanase</fullName>
    </submittedName>
</protein>
<evidence type="ECO:0000313" key="9">
    <source>
        <dbReference type="Proteomes" id="UP000019109"/>
    </source>
</evidence>
<organism evidence="8 9">
    <name type="scientific">Acetivibrio straminisolvens JCM 21531</name>
    <dbReference type="NCBI Taxonomy" id="1294263"/>
    <lineage>
        <taxon>Bacteria</taxon>
        <taxon>Bacillati</taxon>
        <taxon>Bacillota</taxon>
        <taxon>Clostridia</taxon>
        <taxon>Eubacteriales</taxon>
        <taxon>Oscillospiraceae</taxon>
        <taxon>Acetivibrio</taxon>
    </lineage>
</organism>
<proteinExistence type="predicted"/>
<evidence type="ECO:0000256" key="2">
    <source>
        <dbReference type="ARBA" id="ARBA00023277"/>
    </source>
</evidence>
<dbReference type="Gene3D" id="1.50.10.10">
    <property type="match status" value="1"/>
</dbReference>
<feature type="compositionally biased region" description="Polar residues" evidence="5">
    <location>
        <begin position="154"/>
        <end position="163"/>
    </location>
</feature>
<name>W4VCF6_9FIRM</name>
<feature type="chain" id="PRO_5004850447" evidence="6">
    <location>
        <begin position="36"/>
        <end position="169"/>
    </location>
</feature>
<dbReference type="PANTHER" id="PTHR22298">
    <property type="entry name" value="ENDO-1,4-BETA-GLUCANASE"/>
    <property type="match status" value="1"/>
</dbReference>
<dbReference type="SUPFAM" id="SSF48208">
    <property type="entry name" value="Six-hairpin glycosidases"/>
    <property type="match status" value="1"/>
</dbReference>
<feature type="domain" description="Glycoside hydrolase family 9" evidence="7">
    <location>
        <begin position="56"/>
        <end position="150"/>
    </location>
</feature>
<evidence type="ECO:0000256" key="4">
    <source>
        <dbReference type="ARBA" id="ARBA00023326"/>
    </source>
</evidence>
<reference evidence="8" key="1">
    <citation type="journal article" date="2014" name="Genome Announc.">
        <title>Draft Genome Sequence of Clostridium straminisolvens Strain JCM 21531T, Isolated from a Cellulose-Degrading Bacterial Community.</title>
        <authorList>
            <person name="Yuki M."/>
            <person name="Oshima K."/>
            <person name="Suda W."/>
            <person name="Sakamoto M."/>
            <person name="Kitamura K."/>
            <person name="Iida T."/>
            <person name="Hattori M."/>
            <person name="Ohkuma M."/>
        </authorList>
    </citation>
    <scope>NUCLEOTIDE SEQUENCE [LARGE SCALE GENOMIC DNA]</scope>
    <source>
        <strain evidence="8">JCM 21531</strain>
    </source>
</reference>
<sequence>MHQKKKILKKKNRCKRLIAALIVVMQLLTTSILFAEAPPETFTPAENWEDFDYFNFAEALQKSLYFYDAEKCGVAAGYHQGGRLEWRGPCHEVDERIPISNTSLSEAFLEKYRHIIDPDGDGTVDVHGGFHDAGDHVRFGLPQSYAAGTLDGDSMNSGNPSRQSGKKST</sequence>
<dbReference type="STRING" id="1294263.JCM21531_4079"/>
<evidence type="ECO:0000256" key="1">
    <source>
        <dbReference type="ARBA" id="ARBA00022801"/>
    </source>
</evidence>
<evidence type="ECO:0000259" key="7">
    <source>
        <dbReference type="Pfam" id="PF00759"/>
    </source>
</evidence>
<dbReference type="Pfam" id="PF00759">
    <property type="entry name" value="Glyco_hydro_9"/>
    <property type="match status" value="1"/>
</dbReference>
<gene>
    <name evidence="8" type="ORF">JCM21531_4079</name>
</gene>
<dbReference type="Proteomes" id="UP000019109">
    <property type="component" value="Unassembled WGS sequence"/>
</dbReference>
<dbReference type="InterPro" id="IPR001701">
    <property type="entry name" value="Glyco_hydro_9"/>
</dbReference>
<keyword evidence="9" id="KW-1185">Reference proteome</keyword>
<feature type="region of interest" description="Disordered" evidence="5">
    <location>
        <begin position="148"/>
        <end position="169"/>
    </location>
</feature>
<keyword evidence="1" id="KW-0378">Hydrolase</keyword>
<evidence type="ECO:0000313" key="8">
    <source>
        <dbReference type="EMBL" id="GAE90463.1"/>
    </source>
</evidence>
<keyword evidence="2" id="KW-0119">Carbohydrate metabolism</keyword>